<dbReference type="InParanoid" id="A0A7J7DAX3"/>
<dbReference type="Pfam" id="PF13041">
    <property type="entry name" value="PPR_2"/>
    <property type="match status" value="2"/>
</dbReference>
<comment type="caution">
    <text evidence="3">The sequence shown here is derived from an EMBL/GenBank/DDBJ whole genome shotgun (WGS) entry which is preliminary data.</text>
</comment>
<sequence>MDIDQLHQVHANMITTGLIHHPPAASKLVTSFAGSLHSKTRNAHLIAKKVEGLDTYTWNRIIKGYLEESDPKNAILVYTCVKKMGLKVDSYTLLFAVKACGLVPEICEGEQVHGQLYKLGFVSELIIQTALLTMYGLFDKVRCVQQVFDETPHRDIVMWNSLLAAYVQQDYHSQALAISHEMVKDNMKLNEMTVVSILSACSALRDLRMGTMIHGFVIRNSLDMDVFVQNALIGMYLKCESLSKARVIFQTMGARNVVSWTSMINGFSDNNYLSEALDLFREMESRNIKPDEITLLDEIIWRIFLRGCQSQGDLGLASRVMGNFPEHGRRGCEDYILLSNLYATVAEWDCVNEIRKKMKVAGVIKWSPGYSSIQP</sequence>
<dbReference type="EMBL" id="JAAARO010000008">
    <property type="protein sequence ID" value="KAF5743507.1"/>
    <property type="molecule type" value="Genomic_DNA"/>
</dbReference>
<dbReference type="InterPro" id="IPR046848">
    <property type="entry name" value="E_motif"/>
</dbReference>
<protein>
    <recommendedName>
        <fullName evidence="5">Pentatricopeptide repeat-containing protein</fullName>
    </recommendedName>
</protein>
<dbReference type="InterPro" id="IPR002885">
    <property type="entry name" value="PPR_rpt"/>
</dbReference>
<dbReference type="FunFam" id="1.25.40.10:FF:000344">
    <property type="entry name" value="Pentatricopeptide repeat-containing protein"/>
    <property type="match status" value="1"/>
</dbReference>
<evidence type="ECO:0000256" key="2">
    <source>
        <dbReference type="PROSITE-ProRule" id="PRU00708"/>
    </source>
</evidence>
<evidence type="ECO:0000313" key="4">
    <source>
        <dbReference type="Proteomes" id="UP000593562"/>
    </source>
</evidence>
<dbReference type="Proteomes" id="UP000593562">
    <property type="component" value="Unassembled WGS sequence"/>
</dbReference>
<dbReference type="GO" id="GO:0003723">
    <property type="term" value="F:RNA binding"/>
    <property type="evidence" value="ECO:0007669"/>
    <property type="project" value="InterPro"/>
</dbReference>
<evidence type="ECO:0008006" key="5">
    <source>
        <dbReference type="Google" id="ProtNLM"/>
    </source>
</evidence>
<dbReference type="PROSITE" id="PS51375">
    <property type="entry name" value="PPR"/>
    <property type="match status" value="3"/>
</dbReference>
<evidence type="ECO:0000256" key="1">
    <source>
        <dbReference type="ARBA" id="ARBA00022737"/>
    </source>
</evidence>
<accession>A0A7J7DAX3</accession>
<dbReference type="InterPro" id="IPR046960">
    <property type="entry name" value="PPR_At4g14850-like_plant"/>
</dbReference>
<name>A0A7J7DAX3_TRIWF</name>
<feature type="repeat" description="PPR" evidence="2">
    <location>
        <begin position="256"/>
        <end position="290"/>
    </location>
</feature>
<dbReference type="NCBIfam" id="TIGR00756">
    <property type="entry name" value="PPR"/>
    <property type="match status" value="2"/>
</dbReference>
<gene>
    <name evidence="3" type="ORF">HS088_TW08G00091</name>
</gene>
<dbReference type="Pfam" id="PF20431">
    <property type="entry name" value="E_motif"/>
    <property type="match status" value="1"/>
</dbReference>
<evidence type="ECO:0000313" key="3">
    <source>
        <dbReference type="EMBL" id="KAF5743507.1"/>
    </source>
</evidence>
<organism evidence="3 4">
    <name type="scientific">Tripterygium wilfordii</name>
    <name type="common">Thunder God vine</name>
    <dbReference type="NCBI Taxonomy" id="458696"/>
    <lineage>
        <taxon>Eukaryota</taxon>
        <taxon>Viridiplantae</taxon>
        <taxon>Streptophyta</taxon>
        <taxon>Embryophyta</taxon>
        <taxon>Tracheophyta</taxon>
        <taxon>Spermatophyta</taxon>
        <taxon>Magnoliopsida</taxon>
        <taxon>eudicotyledons</taxon>
        <taxon>Gunneridae</taxon>
        <taxon>Pentapetalae</taxon>
        <taxon>rosids</taxon>
        <taxon>fabids</taxon>
        <taxon>Celastrales</taxon>
        <taxon>Celastraceae</taxon>
        <taxon>Tripterygium</taxon>
    </lineage>
</organism>
<keyword evidence="1" id="KW-0677">Repeat</keyword>
<dbReference type="FunFam" id="1.25.40.10:FF:000073">
    <property type="entry name" value="Pentatricopeptide repeat-containing protein chloroplastic"/>
    <property type="match status" value="1"/>
</dbReference>
<dbReference type="GO" id="GO:0009451">
    <property type="term" value="P:RNA modification"/>
    <property type="evidence" value="ECO:0007669"/>
    <property type="project" value="InterPro"/>
</dbReference>
<feature type="repeat" description="PPR" evidence="2">
    <location>
        <begin position="155"/>
        <end position="189"/>
    </location>
</feature>
<keyword evidence="4" id="KW-1185">Reference proteome</keyword>
<dbReference type="PANTHER" id="PTHR47926">
    <property type="entry name" value="PENTATRICOPEPTIDE REPEAT-CONTAINING PROTEIN"/>
    <property type="match status" value="1"/>
</dbReference>
<proteinExistence type="predicted"/>
<feature type="repeat" description="PPR" evidence="2">
    <location>
        <begin position="54"/>
        <end position="88"/>
    </location>
</feature>
<dbReference type="Pfam" id="PF01535">
    <property type="entry name" value="PPR"/>
    <property type="match status" value="1"/>
</dbReference>
<reference evidence="3 4" key="1">
    <citation type="journal article" date="2020" name="Nat. Commun.">
        <title>Genome of Tripterygium wilfordii and identification of cytochrome P450 involved in triptolide biosynthesis.</title>
        <authorList>
            <person name="Tu L."/>
            <person name="Su P."/>
            <person name="Zhang Z."/>
            <person name="Gao L."/>
            <person name="Wang J."/>
            <person name="Hu T."/>
            <person name="Zhou J."/>
            <person name="Zhang Y."/>
            <person name="Zhao Y."/>
            <person name="Liu Y."/>
            <person name="Song Y."/>
            <person name="Tong Y."/>
            <person name="Lu Y."/>
            <person name="Yang J."/>
            <person name="Xu C."/>
            <person name="Jia M."/>
            <person name="Peters R.J."/>
            <person name="Huang L."/>
            <person name="Gao W."/>
        </authorList>
    </citation>
    <scope>NUCLEOTIDE SEQUENCE [LARGE SCALE GENOMIC DNA]</scope>
    <source>
        <strain evidence="4">cv. XIE 37</strain>
        <tissue evidence="3">Leaf</tissue>
    </source>
</reference>
<dbReference type="InterPro" id="IPR011990">
    <property type="entry name" value="TPR-like_helical_dom_sf"/>
</dbReference>
<dbReference type="Gene3D" id="1.25.40.10">
    <property type="entry name" value="Tetratricopeptide repeat domain"/>
    <property type="match status" value="2"/>
</dbReference>
<dbReference type="AlphaFoldDB" id="A0A7J7DAX3"/>